<evidence type="ECO:0008006" key="4">
    <source>
        <dbReference type="Google" id="ProtNLM"/>
    </source>
</evidence>
<dbReference type="Proteomes" id="UP001266305">
    <property type="component" value="Unassembled WGS sequence"/>
</dbReference>
<keyword evidence="3" id="KW-1185">Reference proteome</keyword>
<comment type="caution">
    <text evidence="2">The sequence shown here is derived from an EMBL/GenBank/DDBJ whole genome shotgun (WGS) entry which is preliminary data.</text>
</comment>
<sequence length="145" mass="16070">MAVTRAAPLDMRKHVAMTLLDTEQSYVESLRTLMQVEHRGEAQLRQGGEFRLRHEPGKPHGLDAHMAWGQMECGPEQKWALEVTIEDEFAQATWAEPMQGCTQKGVQDLWAEEARVLGEQGGGGQEGVVNPRTVPGGSSGMWEED</sequence>
<organism evidence="2 3">
    <name type="scientific">Saguinus oedipus</name>
    <name type="common">Cotton-top tamarin</name>
    <name type="synonym">Oedipomidas oedipus</name>
    <dbReference type="NCBI Taxonomy" id="9490"/>
    <lineage>
        <taxon>Eukaryota</taxon>
        <taxon>Metazoa</taxon>
        <taxon>Chordata</taxon>
        <taxon>Craniata</taxon>
        <taxon>Vertebrata</taxon>
        <taxon>Euteleostomi</taxon>
        <taxon>Mammalia</taxon>
        <taxon>Eutheria</taxon>
        <taxon>Euarchontoglires</taxon>
        <taxon>Primates</taxon>
        <taxon>Haplorrhini</taxon>
        <taxon>Platyrrhini</taxon>
        <taxon>Cebidae</taxon>
        <taxon>Callitrichinae</taxon>
        <taxon>Saguinus</taxon>
    </lineage>
</organism>
<evidence type="ECO:0000313" key="3">
    <source>
        <dbReference type="Proteomes" id="UP001266305"/>
    </source>
</evidence>
<name>A0ABQ9UXH7_SAGOE</name>
<dbReference type="EMBL" id="JASSZA010000010">
    <property type="protein sequence ID" value="KAK2100942.1"/>
    <property type="molecule type" value="Genomic_DNA"/>
</dbReference>
<gene>
    <name evidence="2" type="ORF">P7K49_022290</name>
</gene>
<accession>A0ABQ9UXH7</accession>
<reference evidence="2 3" key="1">
    <citation type="submission" date="2023-05" db="EMBL/GenBank/DDBJ databases">
        <title>B98-5 Cell Line De Novo Hybrid Assembly: An Optical Mapping Approach.</title>
        <authorList>
            <person name="Kananen K."/>
            <person name="Auerbach J.A."/>
            <person name="Kautto E."/>
            <person name="Blachly J.S."/>
        </authorList>
    </citation>
    <scope>NUCLEOTIDE SEQUENCE [LARGE SCALE GENOMIC DNA]</scope>
    <source>
        <strain evidence="2">B95-8</strain>
        <tissue evidence="2">Cell line</tissue>
    </source>
</reference>
<evidence type="ECO:0000313" key="2">
    <source>
        <dbReference type="EMBL" id="KAK2100942.1"/>
    </source>
</evidence>
<feature type="region of interest" description="Disordered" evidence="1">
    <location>
        <begin position="118"/>
        <end position="145"/>
    </location>
</feature>
<protein>
    <recommendedName>
        <fullName evidence="4">DH domain-containing protein</fullName>
    </recommendedName>
</protein>
<evidence type="ECO:0000256" key="1">
    <source>
        <dbReference type="SAM" id="MobiDB-lite"/>
    </source>
</evidence>
<proteinExistence type="predicted"/>